<proteinExistence type="predicted"/>
<reference evidence="2" key="1">
    <citation type="submission" date="2014-09" db="EMBL/GenBank/DDBJ databases">
        <authorList>
            <person name="Magalhaes I.L.F."/>
            <person name="Oliveira U."/>
            <person name="Santos F.R."/>
            <person name="Vidigal T.H.D.A."/>
            <person name="Brescovit A.D."/>
            <person name="Santos A.J."/>
        </authorList>
    </citation>
    <scope>NUCLEOTIDE SEQUENCE</scope>
    <source>
        <tissue evidence="2">Shoot tissue taken approximately 20 cm above the soil surface</tissue>
    </source>
</reference>
<reference evidence="2" key="2">
    <citation type="journal article" date="2015" name="Data Brief">
        <title>Shoot transcriptome of the giant reed, Arundo donax.</title>
        <authorList>
            <person name="Barrero R.A."/>
            <person name="Guerrero F.D."/>
            <person name="Moolhuijzen P."/>
            <person name="Goolsby J.A."/>
            <person name="Tidwell J."/>
            <person name="Bellgard S.E."/>
            <person name="Bellgard M.I."/>
        </authorList>
    </citation>
    <scope>NUCLEOTIDE SEQUENCE</scope>
    <source>
        <tissue evidence="2">Shoot tissue taken approximately 20 cm above the soil surface</tissue>
    </source>
</reference>
<evidence type="ECO:0000256" key="1">
    <source>
        <dbReference type="SAM" id="MobiDB-lite"/>
    </source>
</evidence>
<accession>A0A0A9EP43</accession>
<dbReference type="EMBL" id="GBRH01195386">
    <property type="protein sequence ID" value="JAE02510.1"/>
    <property type="molecule type" value="Transcribed_RNA"/>
</dbReference>
<evidence type="ECO:0000313" key="2">
    <source>
        <dbReference type="EMBL" id="JAE02510.1"/>
    </source>
</evidence>
<sequence length="71" mass="8019">MLIVELLQIAHTHVRNALFCSLTSSTKEQKPIHAAPMDLRRTRPRKRRRSEEYPAGKRGRGRRGTGGLVVG</sequence>
<feature type="region of interest" description="Disordered" evidence="1">
    <location>
        <begin position="25"/>
        <end position="71"/>
    </location>
</feature>
<dbReference type="AlphaFoldDB" id="A0A0A9EP43"/>
<name>A0A0A9EP43_ARUDO</name>
<organism evidence="2">
    <name type="scientific">Arundo donax</name>
    <name type="common">Giant reed</name>
    <name type="synonym">Donax arundinaceus</name>
    <dbReference type="NCBI Taxonomy" id="35708"/>
    <lineage>
        <taxon>Eukaryota</taxon>
        <taxon>Viridiplantae</taxon>
        <taxon>Streptophyta</taxon>
        <taxon>Embryophyta</taxon>
        <taxon>Tracheophyta</taxon>
        <taxon>Spermatophyta</taxon>
        <taxon>Magnoliopsida</taxon>
        <taxon>Liliopsida</taxon>
        <taxon>Poales</taxon>
        <taxon>Poaceae</taxon>
        <taxon>PACMAD clade</taxon>
        <taxon>Arundinoideae</taxon>
        <taxon>Arundineae</taxon>
        <taxon>Arundo</taxon>
    </lineage>
</organism>
<protein>
    <submittedName>
        <fullName evidence="2">Uncharacterized protein</fullName>
    </submittedName>
</protein>